<dbReference type="AlphaFoldDB" id="A0A173XNY6"/>
<sequence>MLIRAEVFKNRIIIGDLVRRFPILQSSKNFNFFIKKFFTVRIKEAVNQNIRNFSQQRMNLHQLFFPCHINHPLSLTYPE</sequence>
<proteinExistence type="predicted"/>
<dbReference type="Proteomes" id="UP000095746">
    <property type="component" value="Unassembled WGS sequence"/>
</dbReference>
<organism evidence="1 2">
    <name type="scientific">Flavonifractor plautii</name>
    <name type="common">Fusobacterium plautii</name>
    <dbReference type="NCBI Taxonomy" id="292800"/>
    <lineage>
        <taxon>Bacteria</taxon>
        <taxon>Bacillati</taxon>
        <taxon>Bacillota</taxon>
        <taxon>Clostridia</taxon>
        <taxon>Eubacteriales</taxon>
        <taxon>Oscillospiraceae</taxon>
        <taxon>Flavonifractor</taxon>
    </lineage>
</organism>
<name>A0A173XNY6_FLAPL</name>
<protein>
    <submittedName>
        <fullName evidence="1">Uncharacterized protein</fullName>
    </submittedName>
</protein>
<reference evidence="1 2" key="1">
    <citation type="submission" date="2015-09" db="EMBL/GenBank/DDBJ databases">
        <authorList>
            <consortium name="Pathogen Informatics"/>
        </authorList>
    </citation>
    <scope>NUCLEOTIDE SEQUENCE [LARGE SCALE GENOMIC DNA]</scope>
    <source>
        <strain evidence="1 2">2789STDY5608854</strain>
    </source>
</reference>
<gene>
    <name evidence="1" type="ORF">ERS852411_00040</name>
</gene>
<accession>A0A173XNY6</accession>
<evidence type="ECO:0000313" key="1">
    <source>
        <dbReference type="EMBL" id="CUN52970.1"/>
    </source>
</evidence>
<dbReference type="EMBL" id="CYZT01000001">
    <property type="protein sequence ID" value="CUN52970.1"/>
    <property type="molecule type" value="Genomic_DNA"/>
</dbReference>
<evidence type="ECO:0000313" key="2">
    <source>
        <dbReference type="Proteomes" id="UP000095746"/>
    </source>
</evidence>